<feature type="binding site" evidence="6">
    <location>
        <position position="114"/>
    </location>
    <ligand>
        <name>ATP</name>
        <dbReference type="ChEBI" id="CHEBI:30616"/>
    </ligand>
</feature>
<dbReference type="InterPro" id="IPR000719">
    <property type="entry name" value="Prot_kinase_dom"/>
</dbReference>
<keyword evidence="1" id="KW-0677">Repeat</keyword>
<dbReference type="EMBL" id="BTPE01000002">
    <property type="protein sequence ID" value="GMQ32313.1"/>
    <property type="molecule type" value="Genomic_DNA"/>
</dbReference>
<dbReference type="InterPro" id="IPR011009">
    <property type="entry name" value="Kinase-like_dom_sf"/>
</dbReference>
<feature type="repeat" description="TPR" evidence="5">
    <location>
        <begin position="794"/>
        <end position="827"/>
    </location>
</feature>
<comment type="caution">
    <text evidence="9">The sequence shown here is derived from an EMBL/GenBank/DDBJ whole genome shotgun (WGS) entry which is preliminary data.</text>
</comment>
<evidence type="ECO:0000256" key="1">
    <source>
        <dbReference type="ARBA" id="ARBA00022737"/>
    </source>
</evidence>
<keyword evidence="7" id="KW-1133">Transmembrane helix</keyword>
<keyword evidence="3 5" id="KW-0802">TPR repeat</keyword>
<evidence type="ECO:0000313" key="9">
    <source>
        <dbReference type="EMBL" id="GMQ32313.1"/>
    </source>
</evidence>
<evidence type="ECO:0000259" key="8">
    <source>
        <dbReference type="PROSITE" id="PS50011"/>
    </source>
</evidence>
<keyword evidence="4 6" id="KW-0067">ATP-binding</keyword>
<dbReference type="Gene3D" id="1.25.40.10">
    <property type="entry name" value="Tetratricopeptide repeat domain"/>
    <property type="match status" value="3"/>
</dbReference>
<dbReference type="Pfam" id="PF13424">
    <property type="entry name" value="TPR_12"/>
    <property type="match status" value="2"/>
</dbReference>
<dbReference type="PROSITE" id="PS00108">
    <property type="entry name" value="PROTEIN_KINASE_ST"/>
    <property type="match status" value="1"/>
</dbReference>
<feature type="domain" description="Protein kinase" evidence="8">
    <location>
        <begin position="83"/>
        <end position="347"/>
    </location>
</feature>
<dbReference type="PROSITE" id="PS50005">
    <property type="entry name" value="TPR"/>
    <property type="match status" value="4"/>
</dbReference>
<keyword evidence="7" id="KW-0812">Transmembrane</keyword>
<dbReference type="InterPro" id="IPR017441">
    <property type="entry name" value="Protein_kinase_ATP_BS"/>
</dbReference>
<dbReference type="SMART" id="SM00220">
    <property type="entry name" value="S_TKc"/>
    <property type="match status" value="1"/>
</dbReference>
<dbReference type="CDD" id="cd14014">
    <property type="entry name" value="STKc_PknB_like"/>
    <property type="match status" value="1"/>
</dbReference>
<dbReference type="Gene3D" id="1.10.510.10">
    <property type="entry name" value="Transferase(Phosphotransferase) domain 1"/>
    <property type="match status" value="1"/>
</dbReference>
<feature type="repeat" description="TPR" evidence="5">
    <location>
        <begin position="458"/>
        <end position="491"/>
    </location>
</feature>
<organism evidence="9 10">
    <name type="scientific">Algoriphagus taiwanensis</name>
    <dbReference type="NCBI Taxonomy" id="1445656"/>
    <lineage>
        <taxon>Bacteria</taxon>
        <taxon>Pseudomonadati</taxon>
        <taxon>Bacteroidota</taxon>
        <taxon>Cytophagia</taxon>
        <taxon>Cytophagales</taxon>
        <taxon>Cyclobacteriaceae</taxon>
        <taxon>Algoriphagus</taxon>
    </lineage>
</organism>
<dbReference type="PROSITE" id="PS00107">
    <property type="entry name" value="PROTEIN_KINASE_ATP"/>
    <property type="match status" value="1"/>
</dbReference>
<dbReference type="SMART" id="SM00028">
    <property type="entry name" value="TPR"/>
    <property type="match status" value="8"/>
</dbReference>
<evidence type="ECO:0000256" key="4">
    <source>
        <dbReference type="ARBA" id="ARBA00022840"/>
    </source>
</evidence>
<dbReference type="PANTHER" id="PTHR45641:SF19">
    <property type="entry name" value="NEPHROCYSTIN-3"/>
    <property type="match status" value="1"/>
</dbReference>
<keyword evidence="2 6" id="KW-0547">Nucleotide-binding</keyword>
<evidence type="ECO:0000256" key="7">
    <source>
        <dbReference type="SAM" id="Phobius"/>
    </source>
</evidence>
<name>A0ABQ6PX00_9BACT</name>
<evidence type="ECO:0000256" key="2">
    <source>
        <dbReference type="ARBA" id="ARBA00022741"/>
    </source>
</evidence>
<protein>
    <recommendedName>
        <fullName evidence="8">Protein kinase domain-containing protein</fullName>
    </recommendedName>
</protein>
<dbReference type="SUPFAM" id="SSF56112">
    <property type="entry name" value="Protein kinase-like (PK-like)"/>
    <property type="match status" value="1"/>
</dbReference>
<dbReference type="Pfam" id="PF13181">
    <property type="entry name" value="TPR_8"/>
    <property type="match status" value="3"/>
</dbReference>
<dbReference type="Proteomes" id="UP001307705">
    <property type="component" value="Unassembled WGS sequence"/>
</dbReference>
<feature type="repeat" description="TPR" evidence="5">
    <location>
        <begin position="626"/>
        <end position="659"/>
    </location>
</feature>
<keyword evidence="7" id="KW-0472">Membrane</keyword>
<evidence type="ECO:0000256" key="6">
    <source>
        <dbReference type="PROSITE-ProRule" id="PRU10141"/>
    </source>
</evidence>
<dbReference type="SUPFAM" id="SSF48452">
    <property type="entry name" value="TPR-like"/>
    <property type="match status" value="2"/>
</dbReference>
<feature type="repeat" description="TPR" evidence="5">
    <location>
        <begin position="710"/>
        <end position="743"/>
    </location>
</feature>
<evidence type="ECO:0000256" key="5">
    <source>
        <dbReference type="PROSITE-ProRule" id="PRU00339"/>
    </source>
</evidence>
<gene>
    <name evidence="9" type="ORF">Ataiwa_05850</name>
</gene>
<dbReference type="InterPro" id="IPR011990">
    <property type="entry name" value="TPR-like_helical_dom_sf"/>
</dbReference>
<dbReference type="Pfam" id="PF00069">
    <property type="entry name" value="Pkinase"/>
    <property type="match status" value="1"/>
</dbReference>
<dbReference type="RefSeq" id="WP_338227128.1">
    <property type="nucleotide sequence ID" value="NZ_BTPE01000002.1"/>
</dbReference>
<accession>A0ABQ6PX00</accession>
<evidence type="ECO:0000256" key="3">
    <source>
        <dbReference type="ARBA" id="ARBA00022803"/>
    </source>
</evidence>
<evidence type="ECO:0000313" key="10">
    <source>
        <dbReference type="Proteomes" id="UP001307705"/>
    </source>
</evidence>
<sequence>MKRGDGKWEQVEILFHELTSLAPEERTIRLKKLSENDPELFDQLTLLLQEDEESHPLFQVGSKSVFSILENDHELLGGRIGSFQLQEVVGQGAMGTVFKGIRVDGQFDQVVAIKLMKPLLIHPAYRSFFERERQILAKLNHPNIARLYDGGFTEDQRPFFTMEWVSGLNLLEYCRIHRLGLKDRLLLFSQVCQAVRYAHQSLIAHLDIKPQNIIVNEDALVKLLDFGVSQMLEEGKEQESNFTLAYASPEQIERNHPNTVSDIYSLGVVLFELLCDHHPFQNYFKEPEKLKNAVLTCNHQEFILLKDFGDVPFGEDLMLICQKAMQRYADDRYASVDELIRDLDDFGQNYPVGAHPDEWTYRAKKYIRRNRTVLAVANTAVLLLLAMGFYYTFQLREQRNIALAEAKRANQITNLITDVFSAADPNIGGADTITAVQLLDEGLKNLEKNLGDDPALFADMLLRLGPVYLSLGQYEKAKNTIEEAYRINLQQTGISEETLANNEVLISSSYFMFGKLDSAVIFSEKAIQRLTDAGIKEGELLASALLELGTVCYDIADYARADSALTAGLRLSRLADPTPNVELATLLHMKGATARKLDRLDSAKKYLTESLEMKRQLFDEPHLEIAYAYNYFGSFYQDMEDYEQALKYVKKSLEQREAILGKYHVETVASMGNLARTYIGLGKPEEAIPVYQSTILVIDSIFGRSHYYYGALHGSLGNAYYASGDLENAREVYETSLEIFDELLSDKDPRKASPRQRLGKIAMDEGRFQDARFYYAESLEIREKLLPQGDIQIAQSQQALGESLLAMGDFSTAIEYLEKALETANQNPDENQNLINQLNSSLAEAFGNSGNPEKASFYASSIEQGN</sequence>
<proteinExistence type="predicted"/>
<dbReference type="InterPro" id="IPR008271">
    <property type="entry name" value="Ser/Thr_kinase_AS"/>
</dbReference>
<feature type="transmembrane region" description="Helical" evidence="7">
    <location>
        <begin position="372"/>
        <end position="393"/>
    </location>
</feature>
<dbReference type="InterPro" id="IPR019734">
    <property type="entry name" value="TPR_rpt"/>
</dbReference>
<reference evidence="9 10" key="1">
    <citation type="submission" date="2023-08" db="EMBL/GenBank/DDBJ databases">
        <title>Draft genome sequence of Algoriphagus taiwanensis.</title>
        <authorList>
            <person name="Takatani N."/>
            <person name="Hosokawa M."/>
            <person name="Sawabe T."/>
        </authorList>
    </citation>
    <scope>NUCLEOTIDE SEQUENCE [LARGE SCALE GENOMIC DNA]</scope>
    <source>
        <strain evidence="9 10">JCM 19755</strain>
    </source>
</reference>
<keyword evidence="10" id="KW-1185">Reference proteome</keyword>
<dbReference type="PANTHER" id="PTHR45641">
    <property type="entry name" value="TETRATRICOPEPTIDE REPEAT PROTEIN (AFU_ORTHOLOGUE AFUA_6G03870)"/>
    <property type="match status" value="1"/>
</dbReference>
<dbReference type="PROSITE" id="PS50011">
    <property type="entry name" value="PROTEIN_KINASE_DOM"/>
    <property type="match status" value="1"/>
</dbReference>